<comment type="caution">
    <text evidence="1">The sequence shown here is derived from an EMBL/GenBank/DDBJ whole genome shotgun (WGS) entry which is preliminary data.</text>
</comment>
<proteinExistence type="predicted"/>
<dbReference type="EMBL" id="JAALHA020000042">
    <property type="protein sequence ID" value="MDR9900908.1"/>
    <property type="molecule type" value="Genomic_DNA"/>
</dbReference>
<gene>
    <name evidence="1" type="ORF">G7B40_041215</name>
</gene>
<dbReference type="RefSeq" id="WP_310834519.1">
    <property type="nucleotide sequence ID" value="NZ_JAALHA020000042.1"/>
</dbReference>
<organism evidence="1 2">
    <name type="scientific">Aetokthonos hydrillicola Thurmond2011</name>
    <dbReference type="NCBI Taxonomy" id="2712845"/>
    <lineage>
        <taxon>Bacteria</taxon>
        <taxon>Bacillati</taxon>
        <taxon>Cyanobacteriota</taxon>
        <taxon>Cyanophyceae</taxon>
        <taxon>Nostocales</taxon>
        <taxon>Hapalosiphonaceae</taxon>
        <taxon>Aetokthonos</taxon>
    </lineage>
</organism>
<evidence type="ECO:0000313" key="2">
    <source>
        <dbReference type="Proteomes" id="UP000667802"/>
    </source>
</evidence>
<accession>A0AAP5IFR5</accession>
<evidence type="ECO:0000313" key="1">
    <source>
        <dbReference type="EMBL" id="MDR9900908.1"/>
    </source>
</evidence>
<keyword evidence="2" id="KW-1185">Reference proteome</keyword>
<dbReference type="AlphaFoldDB" id="A0AAP5IFR5"/>
<protein>
    <submittedName>
        <fullName evidence="1">Uncharacterized protein</fullName>
    </submittedName>
</protein>
<sequence>MFLWYLVSLEREKLDALLKKPKHLPISFGGLTETALDIYCAQLQYQELDNVVGNQNVLLPFEVISDNYFKQFAIWMEFILSSKLGISVDKYKQLALFIAGAVELNISPESLAQNQWKKAGEFIRNPRKVGNKVLNDDDGYPEPRGRWGGLKGQMQQCEKTVEIVKVLLK</sequence>
<name>A0AAP5IFR5_9CYAN</name>
<reference evidence="2" key="1">
    <citation type="journal article" date="2021" name="Science">
        <title>Hunting the eagle killer: A cyanobacterial neurotoxin causes vacuolar myelinopathy.</title>
        <authorList>
            <person name="Breinlinger S."/>
            <person name="Phillips T.J."/>
            <person name="Haram B.N."/>
            <person name="Mares J."/>
            <person name="Martinez Yerena J.A."/>
            <person name="Hrouzek P."/>
            <person name="Sobotka R."/>
            <person name="Henderson W.M."/>
            <person name="Schmieder P."/>
            <person name="Williams S.M."/>
            <person name="Lauderdale J.D."/>
            <person name="Wilde H.D."/>
            <person name="Gerrin W."/>
            <person name="Kust A."/>
            <person name="Washington J.W."/>
            <person name="Wagner C."/>
            <person name="Geier B."/>
            <person name="Liebeke M."/>
            <person name="Enke H."/>
            <person name="Niedermeyer T.H.J."/>
            <person name="Wilde S.B."/>
        </authorList>
    </citation>
    <scope>NUCLEOTIDE SEQUENCE [LARGE SCALE GENOMIC DNA]</scope>
    <source>
        <strain evidence="2">Thurmond2011</strain>
    </source>
</reference>
<dbReference type="Proteomes" id="UP000667802">
    <property type="component" value="Unassembled WGS sequence"/>
</dbReference>